<dbReference type="EMBL" id="JAOB01000072">
    <property type="protein sequence ID" value="EUA20380.1"/>
    <property type="molecule type" value="Genomic_DNA"/>
</dbReference>
<name>X7ZP29_MYCXE</name>
<dbReference type="PATRIC" id="fig|1299334.3.peg.7895"/>
<evidence type="ECO:0000313" key="1">
    <source>
        <dbReference type="EMBL" id="EUA20380.1"/>
    </source>
</evidence>
<accession>X7ZP29</accession>
<dbReference type="AlphaFoldDB" id="X7ZP29"/>
<comment type="caution">
    <text evidence="1">The sequence shown here is derived from an EMBL/GenBank/DDBJ whole genome shotgun (WGS) entry which is preliminary data.</text>
</comment>
<protein>
    <submittedName>
        <fullName evidence="1">Uncharacterized protein</fullName>
    </submittedName>
</protein>
<gene>
    <name evidence="1" type="ORF">I553_9279</name>
</gene>
<reference evidence="1" key="1">
    <citation type="submission" date="2014-01" db="EMBL/GenBank/DDBJ databases">
        <authorList>
            <person name="Brown-Elliot B."/>
            <person name="Wallace R."/>
            <person name="Lenaerts A."/>
            <person name="Ordway D."/>
            <person name="DeGroote M.A."/>
            <person name="Parker T."/>
            <person name="Sizemore C."/>
            <person name="Tallon L.J."/>
            <person name="Sadzewicz L.K."/>
            <person name="Sengamalay N."/>
            <person name="Fraser C.M."/>
            <person name="Hine E."/>
            <person name="Shefchek K.A."/>
            <person name="Das S.P."/>
            <person name="Tettelin H."/>
        </authorList>
    </citation>
    <scope>NUCLEOTIDE SEQUENCE [LARGE SCALE GENOMIC DNA]</scope>
    <source>
        <strain evidence="1">4042</strain>
    </source>
</reference>
<organism evidence="1">
    <name type="scientific">Mycobacterium xenopi 4042</name>
    <dbReference type="NCBI Taxonomy" id="1299334"/>
    <lineage>
        <taxon>Bacteria</taxon>
        <taxon>Bacillati</taxon>
        <taxon>Actinomycetota</taxon>
        <taxon>Actinomycetes</taxon>
        <taxon>Mycobacteriales</taxon>
        <taxon>Mycobacteriaceae</taxon>
        <taxon>Mycobacterium</taxon>
    </lineage>
</organism>
<proteinExistence type="predicted"/>
<sequence length="50" mass="5271">MGWAATRTRPDGGELAGRLMSPVREVTVKVCGVAVTRSQGHSWAPHPSIG</sequence>